<dbReference type="SUPFAM" id="SSF48452">
    <property type="entry name" value="TPR-like"/>
    <property type="match status" value="1"/>
</dbReference>
<feature type="repeat" description="TPR" evidence="3">
    <location>
        <begin position="51"/>
        <end position="84"/>
    </location>
</feature>
<dbReference type="Pfam" id="PF13181">
    <property type="entry name" value="TPR_8"/>
    <property type="match status" value="2"/>
</dbReference>
<evidence type="ECO:0000256" key="1">
    <source>
        <dbReference type="ARBA" id="ARBA00022737"/>
    </source>
</evidence>
<dbReference type="Gene3D" id="1.25.40.10">
    <property type="entry name" value="Tetratricopeptide repeat domain"/>
    <property type="match status" value="3"/>
</dbReference>
<sequence length="262" mass="30250">MRQQTCSIFRCFLWINFFFVFLCNGQQTEKTIALQKSIEELTKMIETESNYDNYFLRGTYYFTLGQLAEAQTDMNSCLEINPQAEEPLCYLGMIETKKKQFTKAIHYFNSFIEVKPNSYLGHLHRGYTYLQMNNWEKATTDIDFCLSLKPNDIDALTYKGILWSQQNKCKEAIVLFDKVLAQEKNNETALENRAFCKASLGQNALSDFNQLCIIAPNNGQYFFNRAVYIINTKSKGNFCADLKKALSLGVTEAKEIIQNTCK</sequence>
<evidence type="ECO:0000256" key="3">
    <source>
        <dbReference type="PROSITE-ProRule" id="PRU00339"/>
    </source>
</evidence>
<dbReference type="InterPro" id="IPR019734">
    <property type="entry name" value="TPR_rpt"/>
</dbReference>
<feature type="signal peptide" evidence="4">
    <location>
        <begin position="1"/>
        <end position="22"/>
    </location>
</feature>
<keyword evidence="6" id="KW-1185">Reference proteome</keyword>
<dbReference type="OrthoDB" id="1467539at2"/>
<keyword evidence="2 3" id="KW-0802">TPR repeat</keyword>
<feature type="chain" id="PRO_5012680102" evidence="4">
    <location>
        <begin position="23"/>
        <end position="262"/>
    </location>
</feature>
<feature type="repeat" description="TPR" evidence="3">
    <location>
        <begin position="85"/>
        <end position="118"/>
    </location>
</feature>
<dbReference type="InterPro" id="IPR011990">
    <property type="entry name" value="TPR-like_helical_dom_sf"/>
</dbReference>
<dbReference type="PANTHER" id="PTHR44858:SF1">
    <property type="entry name" value="UDP-N-ACETYLGLUCOSAMINE--PEPTIDE N-ACETYLGLUCOSAMINYLTRANSFERASE SPINDLY-RELATED"/>
    <property type="match status" value="1"/>
</dbReference>
<gene>
    <name evidence="5" type="ORF">SAMN05444377_10644</name>
</gene>
<name>A0A1M5AF02_9FLAO</name>
<dbReference type="AlphaFoldDB" id="A0A1M5AF02"/>
<evidence type="ECO:0000313" key="6">
    <source>
        <dbReference type="Proteomes" id="UP000184147"/>
    </source>
</evidence>
<evidence type="ECO:0000256" key="2">
    <source>
        <dbReference type="ARBA" id="ARBA00022803"/>
    </source>
</evidence>
<evidence type="ECO:0000313" key="5">
    <source>
        <dbReference type="EMBL" id="SHF28819.1"/>
    </source>
</evidence>
<dbReference type="PROSITE" id="PS50005">
    <property type="entry name" value="TPR"/>
    <property type="match status" value="2"/>
</dbReference>
<proteinExistence type="predicted"/>
<dbReference type="PANTHER" id="PTHR44858">
    <property type="entry name" value="TETRATRICOPEPTIDE REPEAT PROTEIN 6"/>
    <property type="match status" value="1"/>
</dbReference>
<keyword evidence="1" id="KW-0677">Repeat</keyword>
<dbReference type="InterPro" id="IPR050498">
    <property type="entry name" value="Ycf3"/>
</dbReference>
<dbReference type="SMART" id="SM00028">
    <property type="entry name" value="TPR"/>
    <property type="match status" value="4"/>
</dbReference>
<keyword evidence="4" id="KW-0732">Signal</keyword>
<dbReference type="EMBL" id="FQVQ01000006">
    <property type="protein sequence ID" value="SHF28819.1"/>
    <property type="molecule type" value="Genomic_DNA"/>
</dbReference>
<protein>
    <submittedName>
        <fullName evidence="5">Tetratricopeptide repeat-containing protein</fullName>
    </submittedName>
</protein>
<dbReference type="RefSeq" id="WP_073362788.1">
    <property type="nucleotide sequence ID" value="NZ_FQVQ01000006.1"/>
</dbReference>
<reference evidence="5 6" key="1">
    <citation type="submission" date="2016-11" db="EMBL/GenBank/DDBJ databases">
        <authorList>
            <person name="Jaros S."/>
            <person name="Januszkiewicz K."/>
            <person name="Wedrychowicz H."/>
        </authorList>
    </citation>
    <scope>NUCLEOTIDE SEQUENCE [LARGE SCALE GENOMIC DNA]</scope>
    <source>
        <strain evidence="5 6">DSM 25660</strain>
    </source>
</reference>
<dbReference type="Proteomes" id="UP000184147">
    <property type="component" value="Unassembled WGS sequence"/>
</dbReference>
<dbReference type="STRING" id="1124188.SAMN05444377_10644"/>
<organism evidence="5 6">
    <name type="scientific">Flavobacterium fontis</name>
    <dbReference type="NCBI Taxonomy" id="1124188"/>
    <lineage>
        <taxon>Bacteria</taxon>
        <taxon>Pseudomonadati</taxon>
        <taxon>Bacteroidota</taxon>
        <taxon>Flavobacteriia</taxon>
        <taxon>Flavobacteriales</taxon>
        <taxon>Flavobacteriaceae</taxon>
        <taxon>Flavobacterium</taxon>
    </lineage>
</organism>
<evidence type="ECO:0000256" key="4">
    <source>
        <dbReference type="SAM" id="SignalP"/>
    </source>
</evidence>
<accession>A0A1M5AF02</accession>